<dbReference type="Pfam" id="PF09346">
    <property type="entry name" value="SMI1_KNR4"/>
    <property type="match status" value="1"/>
</dbReference>
<evidence type="ECO:0000259" key="1">
    <source>
        <dbReference type="Pfam" id="PF09346"/>
    </source>
</evidence>
<dbReference type="SUPFAM" id="SSF160631">
    <property type="entry name" value="SMI1/KNR4-like"/>
    <property type="match status" value="1"/>
</dbReference>
<gene>
    <name evidence="2" type="ORF">GCM10009862_05840</name>
</gene>
<evidence type="ECO:0000313" key="2">
    <source>
        <dbReference type="EMBL" id="GAA2569900.1"/>
    </source>
</evidence>
<evidence type="ECO:0000313" key="3">
    <source>
        <dbReference type="Proteomes" id="UP001500274"/>
    </source>
</evidence>
<dbReference type="EMBL" id="BAAARI010000003">
    <property type="protein sequence ID" value="GAA2569900.1"/>
    <property type="molecule type" value="Genomic_DNA"/>
</dbReference>
<comment type="caution">
    <text evidence="2">The sequence shown here is derived from an EMBL/GenBank/DDBJ whole genome shotgun (WGS) entry which is preliminary data.</text>
</comment>
<keyword evidence="3" id="KW-1185">Reference proteome</keyword>
<protein>
    <submittedName>
        <fullName evidence="2">SMI1/KNR4 family protein</fullName>
    </submittedName>
</protein>
<name>A0ABN3P698_9MICO</name>
<dbReference type="Proteomes" id="UP001500274">
    <property type="component" value="Unassembled WGS sequence"/>
</dbReference>
<dbReference type="InterPro" id="IPR018958">
    <property type="entry name" value="Knr4/Smi1-like_dom"/>
</dbReference>
<feature type="domain" description="Knr4/Smi1-like" evidence="1">
    <location>
        <begin position="33"/>
        <end position="137"/>
    </location>
</feature>
<dbReference type="RefSeq" id="WP_243226204.1">
    <property type="nucleotide sequence ID" value="NZ_BAAARI010000003.1"/>
</dbReference>
<proteinExistence type="predicted"/>
<dbReference type="InterPro" id="IPR037883">
    <property type="entry name" value="Knr4/Smi1-like_sf"/>
</dbReference>
<reference evidence="2 3" key="1">
    <citation type="journal article" date="2019" name="Int. J. Syst. Evol. Microbiol.">
        <title>The Global Catalogue of Microorganisms (GCM) 10K type strain sequencing project: providing services to taxonomists for standard genome sequencing and annotation.</title>
        <authorList>
            <consortium name="The Broad Institute Genomics Platform"/>
            <consortium name="The Broad Institute Genome Sequencing Center for Infectious Disease"/>
            <person name="Wu L."/>
            <person name="Ma J."/>
        </authorList>
    </citation>
    <scope>NUCLEOTIDE SEQUENCE [LARGE SCALE GENOMIC DNA]</scope>
    <source>
        <strain evidence="2 3">JCM 16365</strain>
    </source>
</reference>
<sequence length="166" mass="17779">MDIAELLERARSRTDCVVLPPASIPFVQRGDERLPDSVRQFYEGCGGAVLFVGQAREVTLLAPEEVVPANPVLVGDAGEEDAVSRAAYLIARTPGGDHLSVDMSASRGGRVYDSFHELHGVAGGWPVIAPSFADFLTEIWEAPGALPYWLGESHAAGRVFPDAYDA</sequence>
<accession>A0ABN3P698</accession>
<organism evidence="2 3">
    <name type="scientific">Microbacterium binotii</name>
    <dbReference type="NCBI Taxonomy" id="462710"/>
    <lineage>
        <taxon>Bacteria</taxon>
        <taxon>Bacillati</taxon>
        <taxon>Actinomycetota</taxon>
        <taxon>Actinomycetes</taxon>
        <taxon>Micrococcales</taxon>
        <taxon>Microbacteriaceae</taxon>
        <taxon>Microbacterium</taxon>
    </lineage>
</organism>